<evidence type="ECO:0000256" key="12">
    <source>
        <dbReference type="ARBA" id="ARBA00025280"/>
    </source>
</evidence>
<keyword evidence="2 13" id="KW-0444">Lipid biosynthesis</keyword>
<accession>A0AAE3NV63</accession>
<feature type="binding site" evidence="13">
    <location>
        <position position="31"/>
    </location>
    <ligand>
        <name>Zn(2+)</name>
        <dbReference type="ChEBI" id="CHEBI:29105"/>
    </ligand>
</feature>
<reference evidence="15" key="1">
    <citation type="submission" date="2023-03" db="EMBL/GenBank/DDBJ databases">
        <title>Stygiobacter electus gen. nov., sp. nov., facultatively anaerobic thermotolerant bacterium of the class Ignavibacteria from a well of Yessentuki mineral water deposit.</title>
        <authorList>
            <person name="Podosokorskaya O.A."/>
            <person name="Elcheninov A.G."/>
            <person name="Petrova N.F."/>
            <person name="Zavarzina D.G."/>
            <person name="Kublanov I.V."/>
            <person name="Merkel A.Y."/>
        </authorList>
    </citation>
    <scope>NUCLEOTIDE SEQUENCE</scope>
    <source>
        <strain evidence="15">09-Me</strain>
    </source>
</reference>
<organism evidence="15 16">
    <name type="scientific">Stygiobacter electus</name>
    <dbReference type="NCBI Taxonomy" id="3032292"/>
    <lineage>
        <taxon>Bacteria</taxon>
        <taxon>Pseudomonadati</taxon>
        <taxon>Ignavibacteriota</taxon>
        <taxon>Ignavibacteria</taxon>
        <taxon>Ignavibacteriales</taxon>
        <taxon>Melioribacteraceae</taxon>
        <taxon>Stygiobacter</taxon>
    </lineage>
</organism>
<evidence type="ECO:0000256" key="5">
    <source>
        <dbReference type="ARBA" id="ARBA00022741"/>
    </source>
</evidence>
<comment type="subcellular location">
    <subcellularLocation>
        <location evidence="1 13">Cytoplasm</location>
    </subcellularLocation>
</comment>
<comment type="function">
    <text evidence="12 13">Component of the acetyl coenzyme A carboxylase (ACC) complex. Biotin carboxylase (BC) catalyzes the carboxylation of biotin on its carrier protein (BCCP) and then the CO(2) group is transferred by the transcarboxylase to acetyl-CoA to form malonyl-CoA.</text>
</comment>
<dbReference type="RefSeq" id="WP_321534421.1">
    <property type="nucleotide sequence ID" value="NZ_JARGDL010000001.1"/>
</dbReference>
<dbReference type="Gene3D" id="3.90.226.10">
    <property type="entry name" value="2-enoyl-CoA Hydratase, Chain A, domain 1"/>
    <property type="match status" value="1"/>
</dbReference>
<evidence type="ECO:0000256" key="6">
    <source>
        <dbReference type="ARBA" id="ARBA00022771"/>
    </source>
</evidence>
<dbReference type="PANTHER" id="PTHR42995">
    <property type="entry name" value="ACETYL-COENZYME A CARBOXYLASE CARBOXYL TRANSFERASE SUBUNIT BETA, CHLOROPLASTIC"/>
    <property type="match status" value="1"/>
</dbReference>
<dbReference type="InterPro" id="IPR034733">
    <property type="entry name" value="AcCoA_carboxyl_beta"/>
</dbReference>
<evidence type="ECO:0000256" key="2">
    <source>
        <dbReference type="ARBA" id="ARBA00022516"/>
    </source>
</evidence>
<comment type="pathway">
    <text evidence="13">Lipid metabolism; malonyl-CoA biosynthesis; malonyl-CoA from acetyl-CoA: step 1/1.</text>
</comment>
<keyword evidence="6 13" id="KW-0863">Zinc-finger</keyword>
<keyword evidence="16" id="KW-1185">Reference proteome</keyword>
<dbReference type="InterPro" id="IPR041010">
    <property type="entry name" value="Znf-ACC"/>
</dbReference>
<evidence type="ECO:0000256" key="11">
    <source>
        <dbReference type="ARBA" id="ARBA00023160"/>
    </source>
</evidence>
<dbReference type="InterPro" id="IPR029045">
    <property type="entry name" value="ClpP/crotonase-like_dom_sf"/>
</dbReference>
<keyword evidence="10 13" id="KW-0443">Lipid metabolism</keyword>
<dbReference type="GO" id="GO:0009317">
    <property type="term" value="C:acetyl-CoA carboxylase complex"/>
    <property type="evidence" value="ECO:0007669"/>
    <property type="project" value="InterPro"/>
</dbReference>
<sequence length="283" mass="31707">MGWFTRKKENISKESKKSDLPDGLWQKCEDCGEIIYNKQLELNLWCCPKCNHHFRIGSKEYISFLFDEGTFKEIDKKMKSADPLEFVDTKKYSERIKSTIKKTGLNDAVKTGTGKINNKKVSFACMDFGFIGGSMGSVVGEKISRAIDVAYEEKIPMIIISQSGGARMMEGAYSLMQMAKTSARLARLADAKIPYISVLTDPTTGGVTASFAMLGDVIIAEPKALIGFAGPRVIKQTIGRDLPEGFQRSEFLLENGFIDFIVTRKQMKEKLSLLIDYLHNNHK</sequence>
<evidence type="ECO:0000313" key="15">
    <source>
        <dbReference type="EMBL" id="MDF1610656.1"/>
    </source>
</evidence>
<evidence type="ECO:0000256" key="7">
    <source>
        <dbReference type="ARBA" id="ARBA00022832"/>
    </source>
</evidence>
<evidence type="ECO:0000259" key="14">
    <source>
        <dbReference type="PROSITE" id="PS50980"/>
    </source>
</evidence>
<keyword evidence="15" id="KW-0436">Ligase</keyword>
<evidence type="ECO:0000256" key="10">
    <source>
        <dbReference type="ARBA" id="ARBA00023098"/>
    </source>
</evidence>
<comment type="similarity">
    <text evidence="13">Belongs to the AccD/PCCB family.</text>
</comment>
<dbReference type="SUPFAM" id="SSF52096">
    <property type="entry name" value="ClpP/crotonase"/>
    <property type="match status" value="1"/>
</dbReference>
<evidence type="ECO:0000256" key="4">
    <source>
        <dbReference type="ARBA" id="ARBA00022723"/>
    </source>
</evidence>
<dbReference type="Proteomes" id="UP001221302">
    <property type="component" value="Unassembled WGS sequence"/>
</dbReference>
<comment type="subunit">
    <text evidence="13">Acetyl-CoA carboxylase is a heterohexamer composed of biotin carboxyl carrier protein (AccB), biotin carboxylase (AccC) and two subunits each of ACCase subunit alpha (AccA) and ACCase subunit beta (AccD).</text>
</comment>
<dbReference type="Pfam" id="PF17848">
    <property type="entry name" value="Zn_ribbon_ACC"/>
    <property type="match status" value="1"/>
</dbReference>
<dbReference type="PRINTS" id="PR01070">
    <property type="entry name" value="ACCCTRFRASEB"/>
</dbReference>
<keyword evidence="8 13" id="KW-0862">Zinc</keyword>
<feature type="binding site" evidence="13">
    <location>
        <position position="47"/>
    </location>
    <ligand>
        <name>Zn(2+)</name>
        <dbReference type="ChEBI" id="CHEBI:29105"/>
    </ligand>
</feature>
<dbReference type="GO" id="GO:0008270">
    <property type="term" value="F:zinc ion binding"/>
    <property type="evidence" value="ECO:0007669"/>
    <property type="project" value="UniProtKB-UniRule"/>
</dbReference>
<dbReference type="AlphaFoldDB" id="A0AAE3NV63"/>
<evidence type="ECO:0000313" key="16">
    <source>
        <dbReference type="Proteomes" id="UP001221302"/>
    </source>
</evidence>
<feature type="zinc finger region" description="C4-type" evidence="13">
    <location>
        <begin position="28"/>
        <end position="50"/>
    </location>
</feature>
<dbReference type="GO" id="GO:0003989">
    <property type="term" value="F:acetyl-CoA carboxylase activity"/>
    <property type="evidence" value="ECO:0007669"/>
    <property type="project" value="InterPro"/>
</dbReference>
<feature type="binding site" evidence="13">
    <location>
        <position position="50"/>
    </location>
    <ligand>
        <name>Zn(2+)</name>
        <dbReference type="ChEBI" id="CHEBI:29105"/>
    </ligand>
</feature>
<evidence type="ECO:0000256" key="13">
    <source>
        <dbReference type="HAMAP-Rule" id="MF_01395"/>
    </source>
</evidence>
<dbReference type="HAMAP" id="MF_01395">
    <property type="entry name" value="AcetylCoA_CT_beta"/>
    <property type="match status" value="1"/>
</dbReference>
<dbReference type="EC" id="2.1.3.15" evidence="13"/>
<dbReference type="GO" id="GO:2001295">
    <property type="term" value="P:malonyl-CoA biosynthetic process"/>
    <property type="evidence" value="ECO:0007669"/>
    <property type="project" value="UniProtKB-UniRule"/>
</dbReference>
<name>A0AAE3NV63_9BACT</name>
<dbReference type="GO" id="GO:0016743">
    <property type="term" value="F:carboxyl- or carbamoyltransferase activity"/>
    <property type="evidence" value="ECO:0007669"/>
    <property type="project" value="UniProtKB-UniRule"/>
</dbReference>
<comment type="cofactor">
    <cofactor evidence="13">
        <name>Zn(2+)</name>
        <dbReference type="ChEBI" id="CHEBI:29105"/>
    </cofactor>
    <text evidence="13">Binds 1 zinc ion per subunit.</text>
</comment>
<evidence type="ECO:0000256" key="3">
    <source>
        <dbReference type="ARBA" id="ARBA00022679"/>
    </source>
</evidence>
<keyword evidence="4 13" id="KW-0479">Metal-binding</keyword>
<protein>
    <recommendedName>
        <fullName evidence="13">Acetyl-coenzyme A carboxylase carboxyl transferase subunit beta</fullName>
        <shortName evidence="13">ACCase subunit beta</shortName>
        <shortName evidence="13">Acetyl-CoA carboxylase carboxyltransferase subunit beta</shortName>
        <ecNumber evidence="13">2.1.3.15</ecNumber>
    </recommendedName>
</protein>
<gene>
    <name evidence="13 15" type="primary">accD</name>
    <name evidence="15" type="ORF">P0M35_00710</name>
</gene>
<evidence type="ECO:0000256" key="9">
    <source>
        <dbReference type="ARBA" id="ARBA00022840"/>
    </source>
</evidence>
<keyword evidence="3 13" id="KW-0808">Transferase</keyword>
<evidence type="ECO:0000256" key="8">
    <source>
        <dbReference type="ARBA" id="ARBA00022833"/>
    </source>
</evidence>
<dbReference type="Pfam" id="PF01039">
    <property type="entry name" value="Carboxyl_trans"/>
    <property type="match status" value="1"/>
</dbReference>
<dbReference type="GO" id="GO:0006633">
    <property type="term" value="P:fatty acid biosynthetic process"/>
    <property type="evidence" value="ECO:0007669"/>
    <property type="project" value="UniProtKB-KW"/>
</dbReference>
<dbReference type="NCBIfam" id="TIGR00515">
    <property type="entry name" value="accD"/>
    <property type="match status" value="1"/>
</dbReference>
<dbReference type="GO" id="GO:0005524">
    <property type="term" value="F:ATP binding"/>
    <property type="evidence" value="ECO:0007669"/>
    <property type="project" value="UniProtKB-KW"/>
</dbReference>
<evidence type="ECO:0000256" key="1">
    <source>
        <dbReference type="ARBA" id="ARBA00004496"/>
    </source>
</evidence>
<dbReference type="InterPro" id="IPR011762">
    <property type="entry name" value="COA_CT_N"/>
</dbReference>
<dbReference type="InterPro" id="IPR000438">
    <property type="entry name" value="Acetyl_CoA_COase_Trfase_b_su"/>
</dbReference>
<proteinExistence type="inferred from homology"/>
<keyword evidence="5 13" id="KW-0547">Nucleotide-binding</keyword>
<comment type="catalytic activity">
    <reaction evidence="13">
        <text>N(6)-carboxybiotinyl-L-lysyl-[protein] + acetyl-CoA = N(6)-biotinyl-L-lysyl-[protein] + malonyl-CoA</text>
        <dbReference type="Rhea" id="RHEA:54728"/>
        <dbReference type="Rhea" id="RHEA-COMP:10505"/>
        <dbReference type="Rhea" id="RHEA-COMP:10506"/>
        <dbReference type="ChEBI" id="CHEBI:57288"/>
        <dbReference type="ChEBI" id="CHEBI:57384"/>
        <dbReference type="ChEBI" id="CHEBI:83144"/>
        <dbReference type="ChEBI" id="CHEBI:83145"/>
        <dbReference type="EC" id="2.1.3.15"/>
    </reaction>
</comment>
<comment type="caution">
    <text evidence="15">The sequence shown here is derived from an EMBL/GenBank/DDBJ whole genome shotgun (WGS) entry which is preliminary data.</text>
</comment>
<dbReference type="PROSITE" id="PS50980">
    <property type="entry name" value="COA_CT_NTER"/>
    <property type="match status" value="1"/>
</dbReference>
<keyword evidence="13" id="KW-0963">Cytoplasm</keyword>
<feature type="binding site" evidence="13">
    <location>
        <position position="28"/>
    </location>
    <ligand>
        <name>Zn(2+)</name>
        <dbReference type="ChEBI" id="CHEBI:29105"/>
    </ligand>
</feature>
<keyword evidence="7 13" id="KW-0276">Fatty acid metabolism</keyword>
<keyword evidence="9 13" id="KW-0067">ATP-binding</keyword>
<dbReference type="PANTHER" id="PTHR42995:SF5">
    <property type="entry name" value="ACETYL-COENZYME A CARBOXYLASE CARBOXYL TRANSFERASE SUBUNIT BETA, CHLOROPLASTIC"/>
    <property type="match status" value="1"/>
</dbReference>
<dbReference type="EMBL" id="JARGDL010000001">
    <property type="protein sequence ID" value="MDF1610656.1"/>
    <property type="molecule type" value="Genomic_DNA"/>
</dbReference>
<keyword evidence="11 13" id="KW-0275">Fatty acid biosynthesis</keyword>
<feature type="domain" description="CoA carboxyltransferase N-terminal" evidence="14">
    <location>
        <begin position="24"/>
        <end position="283"/>
    </location>
</feature>